<evidence type="ECO:0000313" key="2">
    <source>
        <dbReference type="Proteomes" id="UP001602245"/>
    </source>
</evidence>
<proteinExistence type="predicted"/>
<dbReference type="Proteomes" id="UP001602245">
    <property type="component" value="Unassembled WGS sequence"/>
</dbReference>
<keyword evidence="2" id="KW-1185">Reference proteome</keyword>
<gene>
    <name evidence="1" type="ORF">ACFY35_48145</name>
</gene>
<evidence type="ECO:0000313" key="1">
    <source>
        <dbReference type="EMBL" id="MFF5297251.1"/>
    </source>
</evidence>
<dbReference type="RefSeq" id="WP_020514050.1">
    <property type="nucleotide sequence ID" value="NZ_JBIAZU010000010.1"/>
</dbReference>
<organism evidence="1 2">
    <name type="scientific">Paractinoplanes globisporus</name>
    <dbReference type="NCBI Taxonomy" id="113565"/>
    <lineage>
        <taxon>Bacteria</taxon>
        <taxon>Bacillati</taxon>
        <taxon>Actinomycetota</taxon>
        <taxon>Actinomycetes</taxon>
        <taxon>Micromonosporales</taxon>
        <taxon>Micromonosporaceae</taxon>
        <taxon>Paractinoplanes</taxon>
    </lineage>
</organism>
<name>A0ABW6WVG2_9ACTN</name>
<comment type="caution">
    <text evidence="1">The sequence shown here is derived from an EMBL/GenBank/DDBJ whole genome shotgun (WGS) entry which is preliminary data.</text>
</comment>
<dbReference type="EMBL" id="JBIAZU010000010">
    <property type="protein sequence ID" value="MFF5297251.1"/>
    <property type="molecule type" value="Genomic_DNA"/>
</dbReference>
<reference evidence="1 2" key="1">
    <citation type="submission" date="2024-10" db="EMBL/GenBank/DDBJ databases">
        <title>The Natural Products Discovery Center: Release of the First 8490 Sequenced Strains for Exploring Actinobacteria Biosynthetic Diversity.</title>
        <authorList>
            <person name="Kalkreuter E."/>
            <person name="Kautsar S.A."/>
            <person name="Yang D."/>
            <person name="Bader C.D."/>
            <person name="Teijaro C.N."/>
            <person name="Fluegel L."/>
            <person name="Davis C.M."/>
            <person name="Simpson J.R."/>
            <person name="Lauterbach L."/>
            <person name="Steele A.D."/>
            <person name="Gui C."/>
            <person name="Meng S."/>
            <person name="Li G."/>
            <person name="Viehrig K."/>
            <person name="Ye F."/>
            <person name="Su P."/>
            <person name="Kiefer A.F."/>
            <person name="Nichols A."/>
            <person name="Cepeda A.J."/>
            <person name="Yan W."/>
            <person name="Fan B."/>
            <person name="Jiang Y."/>
            <person name="Adhikari A."/>
            <person name="Zheng C.-J."/>
            <person name="Schuster L."/>
            <person name="Cowan T.M."/>
            <person name="Smanski M.J."/>
            <person name="Chevrette M.G."/>
            <person name="De Carvalho L.P.S."/>
            <person name="Shen B."/>
        </authorList>
    </citation>
    <scope>NUCLEOTIDE SEQUENCE [LARGE SCALE GENOMIC DNA]</scope>
    <source>
        <strain evidence="1 2">NPDC000087</strain>
    </source>
</reference>
<protein>
    <submittedName>
        <fullName evidence="1">Uncharacterized protein</fullName>
    </submittedName>
</protein>
<sequence>MSARTMARLHREPTEHTTWCARDHRCGAAEHRSADLIADSVGGRAIVTRVRAGNVEYVEIRARIPLHRNEDRARWQLATTLRLMRDLITTVIGHTPAITRRGDRPAIERRFA</sequence>
<accession>A0ABW6WVG2</accession>